<dbReference type="InterPro" id="IPR005583">
    <property type="entry name" value="YaaA"/>
</dbReference>
<organism evidence="1">
    <name type="scientific">marine metagenome</name>
    <dbReference type="NCBI Taxonomy" id="408172"/>
    <lineage>
        <taxon>unclassified sequences</taxon>
        <taxon>metagenomes</taxon>
        <taxon>ecological metagenomes</taxon>
    </lineage>
</organism>
<dbReference type="GO" id="GO:0005829">
    <property type="term" value="C:cytosol"/>
    <property type="evidence" value="ECO:0007669"/>
    <property type="project" value="TreeGrafter"/>
</dbReference>
<name>A0A381Z5K9_9ZZZZ</name>
<dbReference type="HAMAP" id="MF_00652">
    <property type="entry name" value="UPF0246"/>
    <property type="match status" value="1"/>
</dbReference>
<dbReference type="AlphaFoldDB" id="A0A381Z5K9"/>
<accession>A0A381Z5K9</accession>
<dbReference type="GO" id="GO:0033194">
    <property type="term" value="P:response to hydroperoxide"/>
    <property type="evidence" value="ECO:0007669"/>
    <property type="project" value="TreeGrafter"/>
</dbReference>
<dbReference type="PANTHER" id="PTHR30283">
    <property type="entry name" value="PEROXIDE STRESS RESPONSE PROTEIN YAAA"/>
    <property type="match status" value="1"/>
</dbReference>
<dbReference type="NCBIfam" id="NF002542">
    <property type="entry name" value="PRK02101.1-3"/>
    <property type="match status" value="1"/>
</dbReference>
<dbReference type="PANTHER" id="PTHR30283:SF4">
    <property type="entry name" value="PEROXIDE STRESS RESISTANCE PROTEIN YAAA"/>
    <property type="match status" value="1"/>
</dbReference>
<evidence type="ECO:0000313" key="1">
    <source>
        <dbReference type="EMBL" id="SVA84585.1"/>
    </source>
</evidence>
<sequence>MITLISPAKSLDYDTHLPLKEFSIPNHLSDSKSLMKSLRFYDPDNLSSLMGVSEKLAILNFERNMNWSPPVRLEKNSRQAIYAFKGDVYMGIDSYSLSKNQIKFLNNHLRILSGLYGILKPLDLIKPYRLEMGTNINNSKGKNLYEFWGNKITASVNETLSTHRNKTVVNLASAEYFSSVKLSGLESKVVKPTFKDYKKGKYKIISFFAKRARGLMVRYLAENKIDRPEDLNNFNLGGYKYSKKDSSELEPVFLRKQI</sequence>
<reference evidence="1" key="1">
    <citation type="submission" date="2018-05" db="EMBL/GenBank/DDBJ databases">
        <authorList>
            <person name="Lanie J.A."/>
            <person name="Ng W.-L."/>
            <person name="Kazmierczak K.M."/>
            <person name="Andrzejewski T.M."/>
            <person name="Davidsen T.M."/>
            <person name="Wayne K.J."/>
            <person name="Tettelin H."/>
            <person name="Glass J.I."/>
            <person name="Rusch D."/>
            <person name="Podicherti R."/>
            <person name="Tsui H.-C.T."/>
            <person name="Winkler M.E."/>
        </authorList>
    </citation>
    <scope>NUCLEOTIDE SEQUENCE</scope>
</reference>
<dbReference type="Pfam" id="PF03883">
    <property type="entry name" value="H2O2_YaaD"/>
    <property type="match status" value="1"/>
</dbReference>
<dbReference type="EMBL" id="UINC01020052">
    <property type="protein sequence ID" value="SVA84585.1"/>
    <property type="molecule type" value="Genomic_DNA"/>
</dbReference>
<proteinExistence type="inferred from homology"/>
<gene>
    <name evidence="1" type="ORF">METZ01_LOCUS137439</name>
</gene>
<protein>
    <submittedName>
        <fullName evidence="1">Uncharacterized protein</fullName>
    </submittedName>
</protein>